<dbReference type="Proteomes" id="UP001327560">
    <property type="component" value="Chromosome 4"/>
</dbReference>
<dbReference type="GO" id="GO:0016491">
    <property type="term" value="F:oxidoreductase activity"/>
    <property type="evidence" value="ECO:0007669"/>
    <property type="project" value="UniProtKB-KW"/>
</dbReference>
<dbReference type="GO" id="GO:0046872">
    <property type="term" value="F:metal ion binding"/>
    <property type="evidence" value="ECO:0007669"/>
    <property type="project" value="UniProtKB-KW"/>
</dbReference>
<protein>
    <submittedName>
        <fullName evidence="6">Hyoscyamine 6-dioxygenase</fullName>
    </submittedName>
</protein>
<reference evidence="6 7" key="1">
    <citation type="submission" date="2023-10" db="EMBL/GenBank/DDBJ databases">
        <title>Chromosome-scale genome assembly provides insights into flower coloration mechanisms of Canna indica.</title>
        <authorList>
            <person name="Li C."/>
        </authorList>
    </citation>
    <scope>NUCLEOTIDE SEQUENCE [LARGE SCALE GENOMIC DNA]</scope>
    <source>
        <tissue evidence="6">Flower</tissue>
    </source>
</reference>
<dbReference type="AlphaFoldDB" id="A0AAQ3KC82"/>
<keyword evidence="7" id="KW-1185">Reference proteome</keyword>
<dbReference type="InterPro" id="IPR044861">
    <property type="entry name" value="IPNS-like_FE2OG_OXY"/>
</dbReference>
<feature type="domain" description="Isopenicillin N synthase-like Fe(2+) 2OG dioxygenase" evidence="4">
    <location>
        <begin position="165"/>
        <end position="249"/>
    </location>
</feature>
<sequence length="269" mass="29800">MAFTLVNVEPLSVPVLDFSRLNCSTSRPLAVQDIGRACKKMGCVQVVNHGIQGSIISSALEAATDFFELPSEVKAGLASEDVRKPVRFSEGFMHNNNNKRAFLKLYAHPLSHCIQFWPLTPVHYRERMGNYAIEVRRVALQLMDAILESLGLGKAYMGEKLDEGSDLTVGLAPHTDYEFIAILIQSCDGLQILKDIDGNGKSWKKVPAGFPDSLHVHIGDHLEVLSNGRYKSLVHRTVINSHDRISIASIHGLSMDEKVATPRELVDEQ</sequence>
<organism evidence="6 7">
    <name type="scientific">Canna indica</name>
    <name type="common">Indian-shot</name>
    <dbReference type="NCBI Taxonomy" id="4628"/>
    <lineage>
        <taxon>Eukaryota</taxon>
        <taxon>Viridiplantae</taxon>
        <taxon>Streptophyta</taxon>
        <taxon>Embryophyta</taxon>
        <taxon>Tracheophyta</taxon>
        <taxon>Spermatophyta</taxon>
        <taxon>Magnoliopsida</taxon>
        <taxon>Liliopsida</taxon>
        <taxon>Zingiberales</taxon>
        <taxon>Cannaceae</taxon>
        <taxon>Canna</taxon>
    </lineage>
</organism>
<dbReference type="InterPro" id="IPR027443">
    <property type="entry name" value="IPNS-like_sf"/>
</dbReference>
<evidence type="ECO:0000256" key="3">
    <source>
        <dbReference type="ARBA" id="ARBA00023004"/>
    </source>
</evidence>
<evidence type="ECO:0000313" key="7">
    <source>
        <dbReference type="Proteomes" id="UP001327560"/>
    </source>
</evidence>
<evidence type="ECO:0000259" key="5">
    <source>
        <dbReference type="Pfam" id="PF14226"/>
    </source>
</evidence>
<dbReference type="SUPFAM" id="SSF51197">
    <property type="entry name" value="Clavaminate synthase-like"/>
    <property type="match status" value="1"/>
</dbReference>
<proteinExistence type="predicted"/>
<dbReference type="Pfam" id="PF03171">
    <property type="entry name" value="2OG-FeII_Oxy"/>
    <property type="match status" value="1"/>
</dbReference>
<dbReference type="Gene3D" id="2.60.120.330">
    <property type="entry name" value="B-lactam Antibiotic, Isopenicillin N Synthase, Chain"/>
    <property type="match status" value="1"/>
</dbReference>
<name>A0AAQ3KC82_9LILI</name>
<dbReference type="EMBL" id="CP136893">
    <property type="protein sequence ID" value="WOL06108.1"/>
    <property type="molecule type" value="Genomic_DNA"/>
</dbReference>
<keyword evidence="1" id="KW-0479">Metal-binding</keyword>
<gene>
    <name evidence="6" type="ORF">Cni_G14840</name>
</gene>
<dbReference type="InterPro" id="IPR050295">
    <property type="entry name" value="Plant_2OG-oxidoreductases"/>
</dbReference>
<keyword evidence="2" id="KW-0560">Oxidoreductase</keyword>
<evidence type="ECO:0000256" key="1">
    <source>
        <dbReference type="ARBA" id="ARBA00022723"/>
    </source>
</evidence>
<evidence type="ECO:0000313" key="6">
    <source>
        <dbReference type="EMBL" id="WOL06108.1"/>
    </source>
</evidence>
<dbReference type="Pfam" id="PF14226">
    <property type="entry name" value="DIOX_N"/>
    <property type="match status" value="1"/>
</dbReference>
<dbReference type="InterPro" id="IPR026992">
    <property type="entry name" value="DIOX_N"/>
</dbReference>
<evidence type="ECO:0000259" key="4">
    <source>
        <dbReference type="Pfam" id="PF03171"/>
    </source>
</evidence>
<accession>A0AAQ3KC82</accession>
<dbReference type="PANTHER" id="PTHR47991">
    <property type="entry name" value="OXOGLUTARATE/IRON-DEPENDENT DIOXYGENASE"/>
    <property type="match status" value="1"/>
</dbReference>
<keyword evidence="3" id="KW-0408">Iron</keyword>
<feature type="domain" description="Non-haem dioxygenase N-terminal" evidence="5">
    <location>
        <begin position="13"/>
        <end position="90"/>
    </location>
</feature>
<evidence type="ECO:0000256" key="2">
    <source>
        <dbReference type="ARBA" id="ARBA00023002"/>
    </source>
</evidence>